<dbReference type="GO" id="GO:0005975">
    <property type="term" value="P:carbohydrate metabolic process"/>
    <property type="evidence" value="ECO:0007669"/>
    <property type="project" value="InterPro"/>
</dbReference>
<evidence type="ECO:0000313" key="4">
    <source>
        <dbReference type="EMBL" id="NGN69399.1"/>
    </source>
</evidence>
<comment type="caution">
    <text evidence="4">The sequence shown here is derived from an EMBL/GenBank/DDBJ whole genome shotgun (WGS) entry which is preliminary data.</text>
</comment>
<dbReference type="Proteomes" id="UP000481583">
    <property type="component" value="Unassembled WGS sequence"/>
</dbReference>
<dbReference type="GO" id="GO:1901135">
    <property type="term" value="P:carbohydrate derivative metabolic process"/>
    <property type="evidence" value="ECO:0007669"/>
    <property type="project" value="InterPro"/>
</dbReference>
<dbReference type="RefSeq" id="WP_165244301.1">
    <property type="nucleotide sequence ID" value="NZ_JAAKZV010000291.1"/>
</dbReference>
<reference evidence="4 5" key="1">
    <citation type="submission" date="2020-02" db="EMBL/GenBank/DDBJ databases">
        <title>Whole-genome analyses of novel actinobacteria.</title>
        <authorList>
            <person name="Sahin N."/>
        </authorList>
    </citation>
    <scope>NUCLEOTIDE SEQUENCE [LARGE SCALE GENOMIC DNA]</scope>
    <source>
        <strain evidence="4 5">A7024</strain>
    </source>
</reference>
<evidence type="ECO:0000256" key="2">
    <source>
        <dbReference type="ARBA" id="ARBA00023235"/>
    </source>
</evidence>
<dbReference type="GO" id="GO:0004476">
    <property type="term" value="F:mannose-6-phosphate isomerase activity"/>
    <property type="evidence" value="ECO:0007669"/>
    <property type="project" value="InterPro"/>
</dbReference>
<comment type="similarity">
    <text evidence="1">Belongs to the PGI/PMI family.</text>
</comment>
<dbReference type="GO" id="GO:0097367">
    <property type="term" value="F:carbohydrate derivative binding"/>
    <property type="evidence" value="ECO:0007669"/>
    <property type="project" value="InterPro"/>
</dbReference>
<keyword evidence="2 4" id="KW-0413">Isomerase</keyword>
<gene>
    <name evidence="4" type="ORF">G5C51_36615</name>
</gene>
<organism evidence="4 5">
    <name type="scientific">Streptomyces coryli</name>
    <dbReference type="NCBI Taxonomy" id="1128680"/>
    <lineage>
        <taxon>Bacteria</taxon>
        <taxon>Bacillati</taxon>
        <taxon>Actinomycetota</taxon>
        <taxon>Actinomycetes</taxon>
        <taxon>Kitasatosporales</taxon>
        <taxon>Streptomycetaceae</taxon>
        <taxon>Streptomyces</taxon>
    </lineage>
</organism>
<sequence>MLDETVLDDPRALAAADPREFLRGTAEAGARVRTAARAAREAGIDELNPDGRPRALFVAGPGPATYCIADLLAALTGGACPVTAIEPTGTDSSPAELRWALPGWAGPLDLLIIATGYGREPGLEALVEQAYRRGCALAAVAPRSATISQTVADLRGFPVPLIPLGGQDGDYEPPGSLWALLTPLLQLTDRLGLVDAPAATLDKVADRLDAVAERCGPAIETYTNPAKTLAVELAESLPLLWADGPVAAAAGRHFATALGAIPGRPALAAPLPHALQTHAALLAGEFGGPGGDPDDFFRDRVDEPEALRARVVLLRQGELGGQSPTRAARELINSRGAPVSELAPAEGSPLEAAAELIATGDFTSVYLALASSLQT</sequence>
<evidence type="ECO:0000313" key="5">
    <source>
        <dbReference type="Proteomes" id="UP000481583"/>
    </source>
</evidence>
<keyword evidence="5" id="KW-1185">Reference proteome</keyword>
<dbReference type="InterPro" id="IPR046348">
    <property type="entry name" value="SIS_dom_sf"/>
</dbReference>
<dbReference type="GO" id="GO:0004347">
    <property type="term" value="F:glucose-6-phosphate isomerase activity"/>
    <property type="evidence" value="ECO:0007669"/>
    <property type="project" value="InterPro"/>
</dbReference>
<protein>
    <submittedName>
        <fullName evidence="4">Mannose-6-phosphate isomerase</fullName>
    </submittedName>
</protein>
<feature type="domain" description="Bifunctional glucose-6-phosphate/mannose-6-phosphate isomerase C-terminal" evidence="3">
    <location>
        <begin position="224"/>
        <end position="371"/>
    </location>
</feature>
<evidence type="ECO:0000259" key="3">
    <source>
        <dbReference type="Pfam" id="PF10432"/>
    </source>
</evidence>
<proteinExistence type="inferred from homology"/>
<dbReference type="InterPro" id="IPR019490">
    <property type="entry name" value="Glu6P/Mann6P_isomerase_C"/>
</dbReference>
<evidence type="ECO:0000256" key="1">
    <source>
        <dbReference type="ARBA" id="ARBA00010523"/>
    </source>
</evidence>
<name>A0A6G4UAZ4_9ACTN</name>
<dbReference type="SUPFAM" id="SSF53697">
    <property type="entry name" value="SIS domain"/>
    <property type="match status" value="1"/>
</dbReference>
<accession>A0A6G4UAZ4</accession>
<dbReference type="AlphaFoldDB" id="A0A6G4UAZ4"/>
<dbReference type="Gene3D" id="3.40.50.10490">
    <property type="entry name" value="Glucose-6-phosphate isomerase like protein, domain 1"/>
    <property type="match status" value="1"/>
</dbReference>
<dbReference type="Pfam" id="PF10432">
    <property type="entry name" value="bact-PGI_C"/>
    <property type="match status" value="1"/>
</dbReference>
<dbReference type="EMBL" id="JAAKZV010000291">
    <property type="protein sequence ID" value="NGN69399.1"/>
    <property type="molecule type" value="Genomic_DNA"/>
</dbReference>